<evidence type="ECO:0000313" key="3">
    <source>
        <dbReference type="Proteomes" id="UP000003947"/>
    </source>
</evidence>
<keyword evidence="1" id="KW-0732">Signal</keyword>
<feature type="signal peptide" evidence="1">
    <location>
        <begin position="1"/>
        <end position="26"/>
    </location>
</feature>
<name>I4YYZ1_9HYPH</name>
<reference evidence="2 3" key="1">
    <citation type="submission" date="2012-02" db="EMBL/GenBank/DDBJ databases">
        <title>Improved High-Quality Draft sequence of Microvirga sp. WSM3557.</title>
        <authorList>
            <consortium name="US DOE Joint Genome Institute"/>
            <person name="Lucas S."/>
            <person name="Han J."/>
            <person name="Lapidus A."/>
            <person name="Cheng J.-F."/>
            <person name="Goodwin L."/>
            <person name="Pitluck S."/>
            <person name="Peters L."/>
            <person name="Zhang X."/>
            <person name="Detter J.C."/>
            <person name="Han C."/>
            <person name="Tapia R."/>
            <person name="Land M."/>
            <person name="Hauser L."/>
            <person name="Kyrpides N."/>
            <person name="Ivanova N."/>
            <person name="Pagani I."/>
            <person name="Brau L."/>
            <person name="Yates R."/>
            <person name="O'Hara G."/>
            <person name="Rui T."/>
            <person name="Howieson J."/>
            <person name="Reeve W."/>
            <person name="Woyke T."/>
        </authorList>
    </citation>
    <scope>NUCLEOTIDE SEQUENCE [LARGE SCALE GENOMIC DNA]</scope>
    <source>
        <strain evidence="2 3">WSM3557</strain>
    </source>
</reference>
<gene>
    <name evidence="2" type="ORF">MicloDRAFT_00016550</name>
</gene>
<dbReference type="RefSeq" id="WP_009490648.1">
    <property type="nucleotide sequence ID" value="NZ_CP141048.1"/>
</dbReference>
<sequence length="168" mass="18150" precursor="true">MHQGRKTILAVLGLGLTWSIATGASAQDLGPWRPLTAEEEKSRIGDTPAGSIDPAMIEADFDGDGRKDKALIAVRKSNGSRGLIAVLNGQVHVIDPDSIEPSDSLRVAKPGRWNTICGNAFREFHECAGYPGRVTLKNPGILAISDGRTVLYVWDRKAKRFNGVLMVD</sequence>
<evidence type="ECO:0008006" key="4">
    <source>
        <dbReference type="Google" id="ProtNLM"/>
    </source>
</evidence>
<protein>
    <recommendedName>
        <fullName evidence="4">FG-GAP repeat protein</fullName>
    </recommendedName>
</protein>
<dbReference type="PATRIC" id="fig|864069.3.peg.1835"/>
<dbReference type="Proteomes" id="UP000003947">
    <property type="component" value="Unassembled WGS sequence"/>
</dbReference>
<dbReference type="OrthoDB" id="8019871at2"/>
<dbReference type="AlphaFoldDB" id="I4YYZ1"/>
<dbReference type="EMBL" id="JH660641">
    <property type="protein sequence ID" value="EIM29183.1"/>
    <property type="molecule type" value="Genomic_DNA"/>
</dbReference>
<dbReference type="HOGENOM" id="CLU_1584599_0_0_5"/>
<organism evidence="2 3">
    <name type="scientific">Microvirga lotononidis</name>
    <dbReference type="NCBI Taxonomy" id="864069"/>
    <lineage>
        <taxon>Bacteria</taxon>
        <taxon>Pseudomonadati</taxon>
        <taxon>Pseudomonadota</taxon>
        <taxon>Alphaproteobacteria</taxon>
        <taxon>Hyphomicrobiales</taxon>
        <taxon>Methylobacteriaceae</taxon>
        <taxon>Microvirga</taxon>
    </lineage>
</organism>
<keyword evidence="3" id="KW-1185">Reference proteome</keyword>
<accession>I4YYZ1</accession>
<evidence type="ECO:0000313" key="2">
    <source>
        <dbReference type="EMBL" id="EIM29183.1"/>
    </source>
</evidence>
<proteinExistence type="predicted"/>
<feature type="chain" id="PRO_5003698229" description="FG-GAP repeat protein" evidence="1">
    <location>
        <begin position="27"/>
        <end position="168"/>
    </location>
</feature>
<evidence type="ECO:0000256" key="1">
    <source>
        <dbReference type="SAM" id="SignalP"/>
    </source>
</evidence>